<dbReference type="RefSeq" id="WP_007174285.1">
    <property type="nucleotide sequence ID" value="NZ_GG704781.1"/>
</dbReference>
<keyword evidence="3" id="KW-1185">Reference proteome</keyword>
<keyword evidence="1" id="KW-1133">Transmembrane helix</keyword>
<evidence type="ECO:0000313" key="2">
    <source>
        <dbReference type="EMBL" id="EFA43413.1"/>
    </source>
</evidence>
<evidence type="ECO:0000256" key="1">
    <source>
        <dbReference type="SAM" id="Phobius"/>
    </source>
</evidence>
<keyword evidence="1" id="KW-0812">Transmembrane</keyword>
<reference evidence="2 3" key="1">
    <citation type="submission" date="2009-10" db="EMBL/GenBank/DDBJ databases">
        <authorList>
            <person name="Qin X."/>
            <person name="Bachman B."/>
            <person name="Battles P."/>
            <person name="Bell A."/>
            <person name="Bess C."/>
            <person name="Bickham C."/>
            <person name="Chaboub L."/>
            <person name="Chen D."/>
            <person name="Coyle M."/>
            <person name="Deiros D.R."/>
            <person name="Dinh H."/>
            <person name="Forbes L."/>
            <person name="Fowler G."/>
            <person name="Francisco L."/>
            <person name="Fu Q."/>
            <person name="Gubbala S."/>
            <person name="Hale W."/>
            <person name="Han Y."/>
            <person name="Hemphill L."/>
            <person name="Highlander S.K."/>
            <person name="Hirani K."/>
            <person name="Hogues M."/>
            <person name="Jackson L."/>
            <person name="Jakkamsetti A."/>
            <person name="Javaid M."/>
            <person name="Jiang H."/>
            <person name="Korchina V."/>
            <person name="Kovar C."/>
            <person name="Lara F."/>
            <person name="Lee S."/>
            <person name="Mata R."/>
            <person name="Mathew T."/>
            <person name="Moen C."/>
            <person name="Morales K."/>
            <person name="Munidasa M."/>
            <person name="Nazareth L."/>
            <person name="Ngo R."/>
            <person name="Nguyen L."/>
            <person name="Okwuonu G."/>
            <person name="Ongeri F."/>
            <person name="Patil S."/>
            <person name="Petrosino J."/>
            <person name="Pham C."/>
            <person name="Pham P."/>
            <person name="Pu L.-L."/>
            <person name="Puazo M."/>
            <person name="Raj R."/>
            <person name="Reid J."/>
            <person name="Rouhana J."/>
            <person name="Saada N."/>
            <person name="Shang Y."/>
            <person name="Simmons D."/>
            <person name="Thornton R."/>
            <person name="Warren J."/>
            <person name="Weissenberger G."/>
            <person name="Zhang J."/>
            <person name="Zhang L."/>
            <person name="Zhou C."/>
            <person name="Zhu D."/>
            <person name="Muzny D."/>
            <person name="Worley K."/>
            <person name="Gibbs R."/>
        </authorList>
    </citation>
    <scope>NUCLEOTIDE SEQUENCE [LARGE SCALE GENOMIC DNA]</scope>
    <source>
        <strain evidence="2 3">DSM 17361</strain>
    </source>
</reference>
<organism evidence="2 3">
    <name type="scientific">Hallella bergensis DSM 17361</name>
    <dbReference type="NCBI Taxonomy" id="585502"/>
    <lineage>
        <taxon>Bacteria</taxon>
        <taxon>Pseudomonadati</taxon>
        <taxon>Bacteroidota</taxon>
        <taxon>Bacteroidia</taxon>
        <taxon>Bacteroidales</taxon>
        <taxon>Prevotellaceae</taxon>
        <taxon>Hallella</taxon>
    </lineage>
</organism>
<name>D1PYZ7_9BACT</name>
<keyword evidence="1" id="KW-0472">Membrane</keyword>
<sequence>MNCNEFKEKVADLFDKNIDIDTQQECNKHMGNCPECKAYYDELQEAFNTLQPQKVANTTKAKKTHRLWRYAAAAAIFLFGFFIGLSHLFSTPAVAEDARITFLQQGIQSVQNVGSFQMEVYARTTPQENFAYFDPTMPFVKTDIQLLRQNDSLFYRVEKKDGRAVVLNGTTQFLWVPGKLYLKGNRETNFLERFANLMFPERLLTLQKSAVALSKENKVTKTETDTTVVLTVEGTEKYSDLKQLFETGEMDDCHVIVENIFTKNDGLLRFVKLWIIKDGRKTLLLHIDNIRYNIILSKRDITLLPAAKWTNVTEQHPTSDNRLKLLQNETAEQAAERILNALINDNESQANEALIYYKTDFENLSTAMRGCKATDFQIREEPSYAGVHVFYTLTTTDGKQIKRHIALRNDNEQHIWIVDGGL</sequence>
<evidence type="ECO:0000313" key="3">
    <source>
        <dbReference type="Proteomes" id="UP000003160"/>
    </source>
</evidence>
<comment type="caution">
    <text evidence="2">The sequence shown here is derived from an EMBL/GenBank/DDBJ whole genome shotgun (WGS) entry which is preliminary data.</text>
</comment>
<dbReference type="Proteomes" id="UP000003160">
    <property type="component" value="Unassembled WGS sequence"/>
</dbReference>
<gene>
    <name evidence="2" type="ORF">HMPREF0645_2182</name>
</gene>
<accession>D1PYZ7</accession>
<dbReference type="AlphaFoldDB" id="D1PYZ7"/>
<protein>
    <submittedName>
        <fullName evidence="2">Uncharacterized protein</fullName>
    </submittedName>
</protein>
<feature type="transmembrane region" description="Helical" evidence="1">
    <location>
        <begin position="67"/>
        <end position="89"/>
    </location>
</feature>
<dbReference type="EMBL" id="ACKS01000081">
    <property type="protein sequence ID" value="EFA43413.1"/>
    <property type="molecule type" value="Genomic_DNA"/>
</dbReference>
<dbReference type="HOGENOM" id="CLU_650285_0_0_10"/>
<dbReference type="OrthoDB" id="1064571at2"/>
<proteinExistence type="predicted"/>